<dbReference type="InterPro" id="IPR029063">
    <property type="entry name" value="SAM-dependent_MTases_sf"/>
</dbReference>
<name>A0ABZ0IKA9_9BACT</name>
<organism evidence="3 4">
    <name type="scientific">Imperialibacter roseus</name>
    <dbReference type="NCBI Taxonomy" id="1324217"/>
    <lineage>
        <taxon>Bacteria</taxon>
        <taxon>Pseudomonadati</taxon>
        <taxon>Bacteroidota</taxon>
        <taxon>Cytophagia</taxon>
        <taxon>Cytophagales</taxon>
        <taxon>Flammeovirgaceae</taxon>
        <taxon>Imperialibacter</taxon>
    </lineage>
</organism>
<proteinExistence type="predicted"/>
<dbReference type="Proteomes" id="UP001302349">
    <property type="component" value="Chromosome"/>
</dbReference>
<dbReference type="EMBL" id="CP136051">
    <property type="protein sequence ID" value="WOK05460.1"/>
    <property type="molecule type" value="Genomic_DNA"/>
</dbReference>
<evidence type="ECO:0000313" key="4">
    <source>
        <dbReference type="Proteomes" id="UP001302349"/>
    </source>
</evidence>
<dbReference type="RefSeq" id="WP_317488219.1">
    <property type="nucleotide sequence ID" value="NZ_CP136051.1"/>
</dbReference>
<dbReference type="Gene3D" id="3.40.50.150">
    <property type="entry name" value="Vaccinia Virus protein VP39"/>
    <property type="match status" value="1"/>
</dbReference>
<dbReference type="Pfam" id="PF08241">
    <property type="entry name" value="Methyltransf_11"/>
    <property type="match status" value="1"/>
</dbReference>
<dbReference type="PANTHER" id="PTHR44068">
    <property type="entry name" value="ZGC:194242"/>
    <property type="match status" value="1"/>
</dbReference>
<keyword evidence="4" id="KW-1185">Reference proteome</keyword>
<evidence type="ECO:0000256" key="1">
    <source>
        <dbReference type="ARBA" id="ARBA00022679"/>
    </source>
</evidence>
<accession>A0ABZ0IKA9</accession>
<dbReference type="InterPro" id="IPR050447">
    <property type="entry name" value="Erg6_SMT_methyltransf"/>
</dbReference>
<dbReference type="SUPFAM" id="SSF53335">
    <property type="entry name" value="S-adenosyl-L-methionine-dependent methyltransferases"/>
    <property type="match status" value="1"/>
</dbReference>
<sequence>MKHIISFLLRTVPRKYLQLFSHWVLKVVSIFYIGNKVECPVCNAHFRKFLPYGRQSRENALCPNCLALERHRLMYLFLKNKTNFFTDKLKVLHVAPEICFIEAFEKLHKDDYITADIESPLAKVKMDIHQVPFDDNTFDVAFCNHVMEHVDSDLKAMSELHRVLKPGGWAIIQVPFFYPLEEKTVEDITITDPKERYRRFGQDDHVRKYGKDYAERLASAGFTVDANDYVKELPGDVVTRYALPKDETIFFCKKA</sequence>
<keyword evidence="1" id="KW-0808">Transferase</keyword>
<dbReference type="CDD" id="cd02440">
    <property type="entry name" value="AdoMet_MTases"/>
    <property type="match status" value="1"/>
</dbReference>
<dbReference type="GO" id="GO:0032259">
    <property type="term" value="P:methylation"/>
    <property type="evidence" value="ECO:0007669"/>
    <property type="project" value="UniProtKB-KW"/>
</dbReference>
<dbReference type="PANTHER" id="PTHR44068:SF11">
    <property type="entry name" value="GERANYL DIPHOSPHATE 2-C-METHYLTRANSFERASE"/>
    <property type="match status" value="1"/>
</dbReference>
<dbReference type="GO" id="GO:0008168">
    <property type="term" value="F:methyltransferase activity"/>
    <property type="evidence" value="ECO:0007669"/>
    <property type="project" value="UniProtKB-KW"/>
</dbReference>
<keyword evidence="3" id="KW-0489">Methyltransferase</keyword>
<evidence type="ECO:0000259" key="2">
    <source>
        <dbReference type="Pfam" id="PF08241"/>
    </source>
</evidence>
<dbReference type="InterPro" id="IPR013216">
    <property type="entry name" value="Methyltransf_11"/>
</dbReference>
<reference evidence="3 4" key="1">
    <citation type="journal article" date="2023" name="Microbiol. Resour. Announc.">
        <title>Complete Genome Sequence of Imperialibacter roseus strain P4T.</title>
        <authorList>
            <person name="Tizabi D.R."/>
            <person name="Bachvaroff T."/>
            <person name="Hill R.T."/>
        </authorList>
    </citation>
    <scope>NUCLEOTIDE SEQUENCE [LARGE SCALE GENOMIC DNA]</scope>
    <source>
        <strain evidence="3 4">P4T</strain>
    </source>
</reference>
<evidence type="ECO:0000313" key="3">
    <source>
        <dbReference type="EMBL" id="WOK05460.1"/>
    </source>
</evidence>
<feature type="domain" description="Methyltransferase type 11" evidence="2">
    <location>
        <begin position="121"/>
        <end position="172"/>
    </location>
</feature>
<protein>
    <submittedName>
        <fullName evidence="3">Methyltransferase domain-containing protein</fullName>
    </submittedName>
</protein>
<gene>
    <name evidence="3" type="ORF">RT717_20510</name>
</gene>